<keyword evidence="1" id="KW-0472">Membrane</keyword>
<feature type="transmembrane region" description="Helical" evidence="1">
    <location>
        <begin position="68"/>
        <end position="86"/>
    </location>
</feature>
<dbReference type="OrthoDB" id="8017424at2"/>
<comment type="caution">
    <text evidence="2">The sequence shown here is derived from an EMBL/GenBank/DDBJ whole genome shotgun (WGS) entry which is preliminary data.</text>
</comment>
<keyword evidence="3" id="KW-1185">Reference proteome</keyword>
<dbReference type="EMBL" id="QPJJ01000023">
    <property type="protein sequence ID" value="RCW62750.1"/>
    <property type="molecule type" value="Genomic_DNA"/>
</dbReference>
<feature type="transmembrane region" description="Helical" evidence="1">
    <location>
        <begin position="12"/>
        <end position="32"/>
    </location>
</feature>
<organism evidence="2 3">
    <name type="scientific">Saliterribacillus persicus</name>
    <dbReference type="NCBI Taxonomy" id="930114"/>
    <lineage>
        <taxon>Bacteria</taxon>
        <taxon>Bacillati</taxon>
        <taxon>Bacillota</taxon>
        <taxon>Bacilli</taxon>
        <taxon>Bacillales</taxon>
        <taxon>Bacillaceae</taxon>
        <taxon>Saliterribacillus</taxon>
    </lineage>
</organism>
<feature type="transmembrane region" description="Helical" evidence="1">
    <location>
        <begin position="44"/>
        <end position="63"/>
    </location>
</feature>
<protein>
    <submittedName>
        <fullName evidence="2">Energy-coupling factor transport system substrate-specific component</fullName>
    </submittedName>
</protein>
<name>A0A368X431_9BACI</name>
<dbReference type="AlphaFoldDB" id="A0A368X431"/>
<accession>A0A368X431</accession>
<keyword evidence="1" id="KW-0812">Transmembrane</keyword>
<gene>
    <name evidence="2" type="ORF">DFR57_12320</name>
</gene>
<feature type="transmembrane region" description="Helical" evidence="1">
    <location>
        <begin position="146"/>
        <end position="166"/>
    </location>
</feature>
<evidence type="ECO:0000313" key="2">
    <source>
        <dbReference type="EMBL" id="RCW62750.1"/>
    </source>
</evidence>
<evidence type="ECO:0000256" key="1">
    <source>
        <dbReference type="SAM" id="Phobius"/>
    </source>
</evidence>
<reference evidence="2 3" key="1">
    <citation type="submission" date="2018-07" db="EMBL/GenBank/DDBJ databases">
        <title>Genomic Encyclopedia of Type Strains, Phase IV (KMG-IV): sequencing the most valuable type-strain genomes for metagenomic binning, comparative biology and taxonomic classification.</title>
        <authorList>
            <person name="Goeker M."/>
        </authorList>
    </citation>
    <scope>NUCLEOTIDE SEQUENCE [LARGE SCALE GENOMIC DNA]</scope>
    <source>
        <strain evidence="2 3">DSM 27696</strain>
    </source>
</reference>
<dbReference type="RefSeq" id="WP_114354500.1">
    <property type="nucleotide sequence ID" value="NZ_QPJJ01000023.1"/>
</dbReference>
<dbReference type="Pfam" id="PF09819">
    <property type="entry name" value="ABC_cobalt"/>
    <property type="match status" value="1"/>
</dbReference>
<evidence type="ECO:0000313" key="3">
    <source>
        <dbReference type="Proteomes" id="UP000252585"/>
    </source>
</evidence>
<dbReference type="PIRSF" id="PIRSF037394">
    <property type="entry name" value="ABC_thiamine-permease_YkoE_prd"/>
    <property type="match status" value="1"/>
</dbReference>
<feature type="transmembrane region" description="Helical" evidence="1">
    <location>
        <begin position="118"/>
        <end position="140"/>
    </location>
</feature>
<keyword evidence="1" id="KW-1133">Transmembrane helix</keyword>
<sequence length="203" mass="21943">MKNKKALNLREIVVMASISVVFGVLYLLWIFFGQFIQGILGPVGWGLLTGFWIMAPILCAYIIQKPGVALTAELIAAGTEILVGSVNAGVVLILGFTQGLGAEIAFALFFYRSYRLPVLMLAGMLGTFASFLTTYFLYGYSQYSPLITGLMLGTMLISGALLAGWGSKNIADALTKTGVLDNFALGKIRRTQRMKKDAISEHG</sequence>
<dbReference type="InterPro" id="IPR017195">
    <property type="entry name" value="ABC_thiamin-permease_prd"/>
</dbReference>
<dbReference type="Proteomes" id="UP000252585">
    <property type="component" value="Unassembled WGS sequence"/>
</dbReference>
<proteinExistence type="predicted"/>